<evidence type="ECO:0000313" key="3">
    <source>
        <dbReference type="Proteomes" id="UP001295740"/>
    </source>
</evidence>
<feature type="compositionally biased region" description="Basic and acidic residues" evidence="1">
    <location>
        <begin position="1"/>
        <end position="27"/>
    </location>
</feature>
<gene>
    <name evidence="2" type="ORF">KHLLAP_LOCUS2331</name>
</gene>
<feature type="region of interest" description="Disordered" evidence="1">
    <location>
        <begin position="1"/>
        <end position="35"/>
    </location>
</feature>
<feature type="compositionally biased region" description="Basic and acidic residues" evidence="1">
    <location>
        <begin position="52"/>
        <end position="66"/>
    </location>
</feature>
<dbReference type="AlphaFoldDB" id="A0AAI8V6G0"/>
<organism evidence="2 3">
    <name type="scientific">Anthostomella pinea</name>
    <dbReference type="NCBI Taxonomy" id="933095"/>
    <lineage>
        <taxon>Eukaryota</taxon>
        <taxon>Fungi</taxon>
        <taxon>Dikarya</taxon>
        <taxon>Ascomycota</taxon>
        <taxon>Pezizomycotina</taxon>
        <taxon>Sordariomycetes</taxon>
        <taxon>Xylariomycetidae</taxon>
        <taxon>Xylariales</taxon>
        <taxon>Xylariaceae</taxon>
        <taxon>Anthostomella</taxon>
    </lineage>
</organism>
<keyword evidence="3" id="KW-1185">Reference proteome</keyword>
<feature type="region of interest" description="Disordered" evidence="1">
    <location>
        <begin position="48"/>
        <end position="78"/>
    </location>
</feature>
<comment type="caution">
    <text evidence="2">The sequence shown here is derived from an EMBL/GenBank/DDBJ whole genome shotgun (WGS) entry which is preliminary data.</text>
</comment>
<dbReference type="Proteomes" id="UP001295740">
    <property type="component" value="Unassembled WGS sequence"/>
</dbReference>
<name>A0AAI8V6G0_9PEZI</name>
<evidence type="ECO:0000256" key="1">
    <source>
        <dbReference type="SAM" id="MobiDB-lite"/>
    </source>
</evidence>
<dbReference type="EMBL" id="CAUWAG010000003">
    <property type="protein sequence ID" value="CAJ2501863.1"/>
    <property type="molecule type" value="Genomic_DNA"/>
</dbReference>
<accession>A0AAI8V6G0</accession>
<reference evidence="2" key="1">
    <citation type="submission" date="2023-10" db="EMBL/GenBank/DDBJ databases">
        <authorList>
            <person name="Hackl T."/>
        </authorList>
    </citation>
    <scope>NUCLEOTIDE SEQUENCE</scope>
</reference>
<protein>
    <submittedName>
        <fullName evidence="2">Uu.00g047160.m01.CDS01</fullName>
    </submittedName>
</protein>
<proteinExistence type="predicted"/>
<sequence length="207" mass="24024">MSFEHSRDFRSSAQDSKRNKEHKEKWSRGSRPSVGVKLNYYEPDFLVGGSETQREKIRPERSHDVSRLPTPNIVKPRLSGHMRHDIHPSHSRAKVDALVELQDPSNISRSLHELMPSPHNRRKLNVSDNFLYSFDRTESPGKPLSLDIFVKTNPKETEKFIEKEYEILDVNGDALKGRKARQNLRRKNNMPMALEPEIIEDDGFELV</sequence>
<evidence type="ECO:0000313" key="2">
    <source>
        <dbReference type="EMBL" id="CAJ2501863.1"/>
    </source>
</evidence>